<sequence>MVAVREFSNSLAIRLRDLLQLRLNELKTASSGVRESRDEVARQRTAIAELQSRLRTAQQTAERMRKSLVGRLTCPRFYAFLSAYETLRILSNFIFHGIYLSTARLTSIIATSCRCHC</sequence>
<organism evidence="2 3">
    <name type="scientific">Protopolystoma xenopodis</name>
    <dbReference type="NCBI Taxonomy" id="117903"/>
    <lineage>
        <taxon>Eukaryota</taxon>
        <taxon>Metazoa</taxon>
        <taxon>Spiralia</taxon>
        <taxon>Lophotrochozoa</taxon>
        <taxon>Platyhelminthes</taxon>
        <taxon>Monogenea</taxon>
        <taxon>Polyopisthocotylea</taxon>
        <taxon>Polystomatidea</taxon>
        <taxon>Polystomatidae</taxon>
        <taxon>Protopolystoma</taxon>
    </lineage>
</organism>
<accession>A0A3S5CNC3</accession>
<protein>
    <submittedName>
        <fullName evidence="2">Uncharacterized protein</fullName>
    </submittedName>
</protein>
<comment type="caution">
    <text evidence="2">The sequence shown here is derived from an EMBL/GenBank/DDBJ whole genome shotgun (WGS) entry which is preliminary data.</text>
</comment>
<evidence type="ECO:0000313" key="3">
    <source>
        <dbReference type="Proteomes" id="UP000784294"/>
    </source>
</evidence>
<feature type="coiled-coil region" evidence="1">
    <location>
        <begin position="33"/>
        <end position="67"/>
    </location>
</feature>
<dbReference type="Proteomes" id="UP000784294">
    <property type="component" value="Unassembled WGS sequence"/>
</dbReference>
<evidence type="ECO:0000256" key="1">
    <source>
        <dbReference type="SAM" id="Coils"/>
    </source>
</evidence>
<keyword evidence="1" id="KW-0175">Coiled coil</keyword>
<name>A0A3S5CNC3_9PLAT</name>
<evidence type="ECO:0000313" key="2">
    <source>
        <dbReference type="EMBL" id="VEL35031.1"/>
    </source>
</evidence>
<keyword evidence="3" id="KW-1185">Reference proteome</keyword>
<reference evidence="2" key="1">
    <citation type="submission" date="2018-11" db="EMBL/GenBank/DDBJ databases">
        <authorList>
            <consortium name="Pathogen Informatics"/>
        </authorList>
    </citation>
    <scope>NUCLEOTIDE SEQUENCE</scope>
</reference>
<dbReference type="EMBL" id="CAAALY010248917">
    <property type="protein sequence ID" value="VEL35031.1"/>
    <property type="molecule type" value="Genomic_DNA"/>
</dbReference>
<proteinExistence type="predicted"/>
<dbReference type="AlphaFoldDB" id="A0A3S5CNC3"/>
<gene>
    <name evidence="2" type="ORF">PXEA_LOCUS28471</name>
</gene>